<dbReference type="InterPro" id="IPR053002">
    <property type="entry name" value="Metalloproteinase_M10B"/>
</dbReference>
<dbReference type="AlphaFoldDB" id="K3WAZ8"/>
<dbReference type="PANTHER" id="PTHR21054:SF2">
    <property type="entry name" value="MIP04191P"/>
    <property type="match status" value="1"/>
</dbReference>
<dbReference type="InParanoid" id="K3WAZ8"/>
<dbReference type="HOGENOM" id="CLU_663057_0_0_1"/>
<dbReference type="EnsemblProtists" id="PYU1_T002139">
    <property type="protein sequence ID" value="PYU1_T002139"/>
    <property type="gene ID" value="PYU1_G002137"/>
</dbReference>
<protein>
    <submittedName>
        <fullName evidence="1">Uncharacterized protein</fullName>
    </submittedName>
</protein>
<reference evidence="2" key="1">
    <citation type="journal article" date="2010" name="Genome Biol.">
        <title>Genome sequence of the necrotrophic plant pathogen Pythium ultimum reveals original pathogenicity mechanisms and effector repertoire.</title>
        <authorList>
            <person name="Levesque C.A."/>
            <person name="Brouwer H."/>
            <person name="Cano L."/>
            <person name="Hamilton J.P."/>
            <person name="Holt C."/>
            <person name="Huitema E."/>
            <person name="Raffaele S."/>
            <person name="Robideau G.P."/>
            <person name="Thines M."/>
            <person name="Win J."/>
            <person name="Zerillo M.M."/>
            <person name="Beakes G.W."/>
            <person name="Boore J.L."/>
            <person name="Busam D."/>
            <person name="Dumas B."/>
            <person name="Ferriera S."/>
            <person name="Fuerstenberg S.I."/>
            <person name="Gachon C.M."/>
            <person name="Gaulin E."/>
            <person name="Govers F."/>
            <person name="Grenville-Briggs L."/>
            <person name="Horner N."/>
            <person name="Hostetler J."/>
            <person name="Jiang R.H."/>
            <person name="Johnson J."/>
            <person name="Krajaejun T."/>
            <person name="Lin H."/>
            <person name="Meijer H.J."/>
            <person name="Moore B."/>
            <person name="Morris P."/>
            <person name="Phuntmart V."/>
            <person name="Puiu D."/>
            <person name="Shetty J."/>
            <person name="Stajich J.E."/>
            <person name="Tripathy S."/>
            <person name="Wawra S."/>
            <person name="van West P."/>
            <person name="Whitty B.R."/>
            <person name="Coutinho P.M."/>
            <person name="Henrissat B."/>
            <person name="Martin F."/>
            <person name="Thomas P.D."/>
            <person name="Tyler B.M."/>
            <person name="De Vries R.P."/>
            <person name="Kamoun S."/>
            <person name="Yandell M."/>
            <person name="Tisserat N."/>
            <person name="Buell C.R."/>
        </authorList>
    </citation>
    <scope>NUCLEOTIDE SEQUENCE</scope>
    <source>
        <strain evidence="2">DAOM:BR144</strain>
    </source>
</reference>
<evidence type="ECO:0000313" key="2">
    <source>
        <dbReference type="Proteomes" id="UP000019132"/>
    </source>
</evidence>
<dbReference type="InterPro" id="IPR021917">
    <property type="entry name" value="Unchr_Zn-peptidase-like"/>
</dbReference>
<dbReference type="Proteomes" id="UP000019132">
    <property type="component" value="Unassembled WGS sequence"/>
</dbReference>
<name>K3WAZ8_GLOUD</name>
<keyword evidence="2" id="KW-1185">Reference proteome</keyword>
<reference evidence="2" key="2">
    <citation type="submission" date="2010-04" db="EMBL/GenBank/DDBJ databases">
        <authorList>
            <person name="Buell R."/>
            <person name="Hamilton J."/>
            <person name="Hostetler J."/>
        </authorList>
    </citation>
    <scope>NUCLEOTIDE SEQUENCE [LARGE SCALE GENOMIC DNA]</scope>
    <source>
        <strain evidence="2">DAOM:BR144</strain>
    </source>
</reference>
<sequence>MKQNQRNGGVGAATGCVYIQASAFERQTSSNPSTQDGSEQPQRQQIGGTCWPVVPATGHFKAYVLLPKPGLFAIQLQIATVSLVLNIRYKIPHTKYIVRFHYQKPWDSNQGFDAPPEIDNSDTAAIDRIKFNALVLQTAMAELLHYAGCPRNTFVLELGDDGLPVVHLLRSQHTSVQARHMEDSELLLRLHEDVCTQGWASPSNGGGQLRIKHIVILGGAHINSRTREIYGHKALVDGNLVVLGSCGLHTWPRGLEELTACCLNNTRILPQLFLRECAGQGSYWAKYATGISVILQLLGRSCGLTYQYGGVMQPGFHQLNRLLSVFEPTSLVHVSTFTNPIGDGRFSDLDQLTLVAIGQGGVHWDDLSVDILTVKCAWIISHRRRRSSSLEPRKSAAAA</sequence>
<organism evidence="1 2">
    <name type="scientific">Globisporangium ultimum (strain ATCC 200006 / CBS 805.95 / DAOM BR144)</name>
    <name type="common">Pythium ultimum</name>
    <dbReference type="NCBI Taxonomy" id="431595"/>
    <lineage>
        <taxon>Eukaryota</taxon>
        <taxon>Sar</taxon>
        <taxon>Stramenopiles</taxon>
        <taxon>Oomycota</taxon>
        <taxon>Peronosporomycetes</taxon>
        <taxon>Pythiales</taxon>
        <taxon>Pythiaceae</taxon>
        <taxon>Globisporangium</taxon>
    </lineage>
</organism>
<dbReference type="VEuPathDB" id="FungiDB:PYU1_G002137"/>
<dbReference type="eggNOG" id="KOG4525">
    <property type="taxonomic scope" value="Eukaryota"/>
</dbReference>
<dbReference type="EMBL" id="GL376634">
    <property type="status" value="NOT_ANNOTATED_CDS"/>
    <property type="molecule type" value="Genomic_DNA"/>
</dbReference>
<accession>K3WAZ8</accession>
<dbReference type="PANTHER" id="PTHR21054">
    <property type="entry name" value="ZINC METALLOPROTEINASE-RELATED"/>
    <property type="match status" value="1"/>
</dbReference>
<proteinExistence type="predicted"/>
<evidence type="ECO:0000313" key="1">
    <source>
        <dbReference type="EnsemblProtists" id="PYU1_T002139"/>
    </source>
</evidence>
<dbReference type="Pfam" id="PF12044">
    <property type="entry name" value="Metallopep"/>
    <property type="match status" value="1"/>
</dbReference>
<reference evidence="1" key="3">
    <citation type="submission" date="2015-02" db="UniProtKB">
        <authorList>
            <consortium name="EnsemblProtists"/>
        </authorList>
    </citation>
    <scope>IDENTIFICATION</scope>
    <source>
        <strain evidence="1">DAOM BR144</strain>
    </source>
</reference>